<dbReference type="RefSeq" id="WP_290359521.1">
    <property type="nucleotide sequence ID" value="NZ_JAUHHC010000003.1"/>
</dbReference>
<dbReference type="InterPro" id="IPR013424">
    <property type="entry name" value="Ice-binding_C"/>
</dbReference>
<dbReference type="Proteomes" id="UP001228044">
    <property type="component" value="Unassembled WGS sequence"/>
</dbReference>
<keyword evidence="1" id="KW-0732">Signal</keyword>
<feature type="chain" id="PRO_5046470011" evidence="1">
    <location>
        <begin position="40"/>
        <end position="294"/>
    </location>
</feature>
<reference evidence="3 4" key="1">
    <citation type="submission" date="2023-06" db="EMBL/GenBank/DDBJ databases">
        <title>Pelomonas sp. PFR6 16S ribosomal RNA gene Genome sequencing and assembly.</title>
        <authorList>
            <person name="Woo H."/>
        </authorList>
    </citation>
    <scope>NUCLEOTIDE SEQUENCE [LARGE SCALE GENOMIC DNA]</scope>
    <source>
        <strain evidence="3 4">PFR6</strain>
    </source>
</reference>
<evidence type="ECO:0000313" key="3">
    <source>
        <dbReference type="EMBL" id="MDN3921220.1"/>
    </source>
</evidence>
<accession>A0ABT8DSB9</accession>
<protein>
    <submittedName>
        <fullName evidence="3">PEP-CTERM sorting domain-containing protein</fullName>
    </submittedName>
</protein>
<feature type="domain" description="Ice-binding protein C-terminal" evidence="2">
    <location>
        <begin position="267"/>
        <end position="291"/>
    </location>
</feature>
<organism evidence="3 4">
    <name type="scientific">Roseateles violae</name>
    <dbReference type="NCBI Taxonomy" id="3058042"/>
    <lineage>
        <taxon>Bacteria</taxon>
        <taxon>Pseudomonadati</taxon>
        <taxon>Pseudomonadota</taxon>
        <taxon>Betaproteobacteria</taxon>
        <taxon>Burkholderiales</taxon>
        <taxon>Sphaerotilaceae</taxon>
        <taxon>Roseateles</taxon>
    </lineage>
</organism>
<evidence type="ECO:0000256" key="1">
    <source>
        <dbReference type="SAM" id="SignalP"/>
    </source>
</evidence>
<proteinExistence type="predicted"/>
<gene>
    <name evidence="3" type="ORF">QWJ38_13085</name>
</gene>
<sequence>MPRGRRSPAPLLRVTGVIAMMKQALLISLLATMGAGAMAAPLTDNFDFPQAIAQDYSNGTASFSATASSFDASIIGGQREIYVNAATGADALNGTRAGVSSSRFSFANDAGVAGFGILRWDGSSVMGFNPAQADFGIDRTGFAGVNFAAVADSLKLTFHRSDAAYPFTLQFFSGANDWTSFTFSAIPVCAAADASCLSQSGAVTGPTDFYFNFALMNLLGTKSGAGANFANITALQAIFNFNVATGSVGSAEGVDFAMDFQTVVPAQVPEPGTMTMALLGAAGLLLAWRRRAGQ</sequence>
<name>A0ABT8DSB9_9BURK</name>
<comment type="caution">
    <text evidence="3">The sequence shown here is derived from an EMBL/GenBank/DDBJ whole genome shotgun (WGS) entry which is preliminary data.</text>
</comment>
<evidence type="ECO:0000259" key="2">
    <source>
        <dbReference type="Pfam" id="PF07589"/>
    </source>
</evidence>
<dbReference type="Pfam" id="PF07589">
    <property type="entry name" value="PEP-CTERM"/>
    <property type="match status" value="1"/>
</dbReference>
<keyword evidence="4" id="KW-1185">Reference proteome</keyword>
<feature type="signal peptide" evidence="1">
    <location>
        <begin position="1"/>
        <end position="39"/>
    </location>
</feature>
<dbReference type="EMBL" id="JAUHHC010000003">
    <property type="protein sequence ID" value="MDN3921220.1"/>
    <property type="molecule type" value="Genomic_DNA"/>
</dbReference>
<evidence type="ECO:0000313" key="4">
    <source>
        <dbReference type="Proteomes" id="UP001228044"/>
    </source>
</evidence>